<proteinExistence type="predicted"/>
<organism evidence="1 2">
    <name type="scientific">Paenibacillus rhizovicinus</name>
    <dbReference type="NCBI Taxonomy" id="2704463"/>
    <lineage>
        <taxon>Bacteria</taxon>
        <taxon>Bacillati</taxon>
        <taxon>Bacillota</taxon>
        <taxon>Bacilli</taxon>
        <taxon>Bacillales</taxon>
        <taxon>Paenibacillaceae</taxon>
        <taxon>Paenibacillus</taxon>
    </lineage>
</organism>
<dbReference type="AlphaFoldDB" id="A0A6C0P1U7"/>
<evidence type="ECO:0000313" key="2">
    <source>
        <dbReference type="Proteomes" id="UP000479114"/>
    </source>
</evidence>
<dbReference type="Proteomes" id="UP000479114">
    <property type="component" value="Chromosome"/>
</dbReference>
<keyword evidence="2" id="KW-1185">Reference proteome</keyword>
<dbReference type="RefSeq" id="WP_162642196.1">
    <property type="nucleotide sequence ID" value="NZ_CP048286.1"/>
</dbReference>
<gene>
    <name evidence="1" type="ORF">GZH47_17675</name>
</gene>
<dbReference type="KEGG" id="prz:GZH47_17675"/>
<name>A0A6C0P1U7_9BACL</name>
<reference evidence="1 2" key="1">
    <citation type="submission" date="2020-02" db="EMBL/GenBank/DDBJ databases">
        <title>Paenibacillus sp. nov., isolated from rhizosphere soil of tomato.</title>
        <authorList>
            <person name="Weon H.-Y."/>
            <person name="Lee S.A."/>
        </authorList>
    </citation>
    <scope>NUCLEOTIDE SEQUENCE [LARGE SCALE GENOMIC DNA]</scope>
    <source>
        <strain evidence="1 2">14171R-81</strain>
    </source>
</reference>
<protein>
    <recommendedName>
        <fullName evidence="3">Tetratricopeptide repeat protein</fullName>
    </recommendedName>
</protein>
<accession>A0A6C0P1U7</accession>
<evidence type="ECO:0000313" key="1">
    <source>
        <dbReference type="EMBL" id="QHW32458.1"/>
    </source>
</evidence>
<sequence length="411" mass="44918">MDTVVVFPHCAWETFPYGSLIERLGRGRSVLFVASAEAMAGAPRQYGTITLEALNGLPWERAVAIVTHPSWVYEIAGRKPAALLVLLPAELENGERDYLDCRDELCALATAVVTSSEPFYFEQWFRRGRVFLQDGLDTASDLLADAAAADAAAGKQVDALAALQLRRRVDFREEQLKALRPSAMQFFFQAVYYYLLGEGENAERWALDAFHLAILGAEEAPVATYYRFLSAIRLLQGRADDAIATYGIAAVTEEERAACKEMAVLQAAGESQLAAALLYRANDDFRQAAALLNRVLERYSAPQDAEPSATSPVLDTAGALRERARSLLLDVQERSGRPGAVLALLPSPRNVKERLRRNLLEGRAFALEGRLHDAVCALLQAAMTGLEPLHAIAGIASARAKAKKLEEGELT</sequence>
<dbReference type="EMBL" id="CP048286">
    <property type="protein sequence ID" value="QHW32458.1"/>
    <property type="molecule type" value="Genomic_DNA"/>
</dbReference>
<evidence type="ECO:0008006" key="3">
    <source>
        <dbReference type="Google" id="ProtNLM"/>
    </source>
</evidence>